<dbReference type="Proteomes" id="UP001589896">
    <property type="component" value="Unassembled WGS sequence"/>
</dbReference>
<dbReference type="RefSeq" id="WP_386674650.1">
    <property type="nucleotide sequence ID" value="NZ_JBHLTG010000008.1"/>
</dbReference>
<dbReference type="EMBL" id="JBHLTG010000008">
    <property type="protein sequence ID" value="MFC0681649.1"/>
    <property type="molecule type" value="Genomic_DNA"/>
</dbReference>
<evidence type="ECO:0000313" key="3">
    <source>
        <dbReference type="Proteomes" id="UP001589896"/>
    </source>
</evidence>
<evidence type="ECO:0000259" key="1">
    <source>
        <dbReference type="Pfam" id="PF00117"/>
    </source>
</evidence>
<keyword evidence="3" id="KW-1185">Reference proteome</keyword>
<dbReference type="InterPro" id="IPR017926">
    <property type="entry name" value="GATASE"/>
</dbReference>
<dbReference type="NCBIfam" id="NF005743">
    <property type="entry name" value="PRK07567.1"/>
    <property type="match status" value="1"/>
</dbReference>
<proteinExistence type="predicted"/>
<dbReference type="PROSITE" id="PS51273">
    <property type="entry name" value="GATASE_TYPE_1"/>
    <property type="match status" value="1"/>
</dbReference>
<feature type="domain" description="Glutamine amidotransferase" evidence="1">
    <location>
        <begin position="49"/>
        <end position="192"/>
    </location>
</feature>
<organism evidence="2 3">
    <name type="scientific">Lysobacter korlensis</name>
    <dbReference type="NCBI Taxonomy" id="553636"/>
    <lineage>
        <taxon>Bacteria</taxon>
        <taxon>Pseudomonadati</taxon>
        <taxon>Pseudomonadota</taxon>
        <taxon>Gammaproteobacteria</taxon>
        <taxon>Lysobacterales</taxon>
        <taxon>Lysobacteraceae</taxon>
        <taxon>Lysobacter</taxon>
    </lineage>
</organism>
<sequence>MKPFLLLATRAEDRAADEEYEAFLRFGGLRESELRRVRLEQCPLGRVRLEDYSGLIMGGSPFNSSDPPETKSDVQRRVEGELAGLLDEVVAADFPMLGACYGVGTIGTHQGAVVDRTYGEPVGPVSVTLTDDGRSDPVFGVLPPVFEAFVGHREAVRELPPHAVRLASSSDCPVQAFRIGSNVYATQFHPELDIAGILTRIDVYKYAGYFAPEEAEALKERVGSSAVRHPPGIVRRFVERYAV</sequence>
<reference evidence="2 3" key="1">
    <citation type="submission" date="2024-09" db="EMBL/GenBank/DDBJ databases">
        <authorList>
            <person name="Sun Q."/>
            <person name="Mori K."/>
        </authorList>
    </citation>
    <scope>NUCLEOTIDE SEQUENCE [LARGE SCALE GENOMIC DNA]</scope>
    <source>
        <strain evidence="2 3">KCTC 23076</strain>
    </source>
</reference>
<dbReference type="SUPFAM" id="SSF52317">
    <property type="entry name" value="Class I glutamine amidotransferase-like"/>
    <property type="match status" value="1"/>
</dbReference>
<dbReference type="InterPro" id="IPR029062">
    <property type="entry name" value="Class_I_gatase-like"/>
</dbReference>
<dbReference type="PANTHER" id="PTHR42695">
    <property type="entry name" value="GLUTAMINE AMIDOTRANSFERASE YLR126C-RELATED"/>
    <property type="match status" value="1"/>
</dbReference>
<dbReference type="PANTHER" id="PTHR42695:SF5">
    <property type="entry name" value="GLUTAMINE AMIDOTRANSFERASE YLR126C-RELATED"/>
    <property type="match status" value="1"/>
</dbReference>
<dbReference type="Pfam" id="PF00117">
    <property type="entry name" value="GATase"/>
    <property type="match status" value="1"/>
</dbReference>
<dbReference type="CDD" id="cd01741">
    <property type="entry name" value="GATase1_1"/>
    <property type="match status" value="1"/>
</dbReference>
<protein>
    <submittedName>
        <fullName evidence="2">Glutamine amidotransferase</fullName>
    </submittedName>
</protein>
<gene>
    <name evidence="2" type="ORF">ACFFGH_27785</name>
</gene>
<dbReference type="Gene3D" id="3.40.50.880">
    <property type="match status" value="1"/>
</dbReference>
<accession>A0ABV6RXE4</accession>
<name>A0ABV6RXE4_9GAMM</name>
<dbReference type="InterPro" id="IPR044992">
    <property type="entry name" value="ChyE-like"/>
</dbReference>
<evidence type="ECO:0000313" key="2">
    <source>
        <dbReference type="EMBL" id="MFC0681649.1"/>
    </source>
</evidence>
<keyword evidence="2" id="KW-0315">Glutamine amidotransferase</keyword>
<comment type="caution">
    <text evidence="2">The sequence shown here is derived from an EMBL/GenBank/DDBJ whole genome shotgun (WGS) entry which is preliminary data.</text>
</comment>